<gene>
    <name evidence="2" type="ORF">METZ01_LOCUS185549</name>
</gene>
<dbReference type="AlphaFoldDB" id="A0A382D309"/>
<dbReference type="PANTHER" id="PTHR43245">
    <property type="entry name" value="BIFUNCTIONAL POLYMYXIN RESISTANCE PROTEIN ARNA"/>
    <property type="match status" value="1"/>
</dbReference>
<feature type="domain" description="NAD-dependent epimerase/dehydratase" evidence="1">
    <location>
        <begin position="13"/>
        <end position="179"/>
    </location>
</feature>
<dbReference type="InterPro" id="IPR036291">
    <property type="entry name" value="NAD(P)-bd_dom_sf"/>
</dbReference>
<dbReference type="EMBL" id="UINC01037347">
    <property type="protein sequence ID" value="SVB32695.1"/>
    <property type="molecule type" value="Genomic_DNA"/>
</dbReference>
<dbReference type="Pfam" id="PF01370">
    <property type="entry name" value="Epimerase"/>
    <property type="match status" value="1"/>
</dbReference>
<accession>A0A382D309</accession>
<dbReference type="InterPro" id="IPR001509">
    <property type="entry name" value="Epimerase_deHydtase"/>
</dbReference>
<feature type="non-terminal residue" evidence="2">
    <location>
        <position position="1"/>
    </location>
</feature>
<sequence length="273" mass="31391">VFDKSESEFIKGKHNIVIGDILSEEKVSKAVENANIVFNFAGLADINLAESDPIATVRYNILGNTIILEACRKAGIERYIFASSVYVYSNFGGFYRCSKQACELYVENFHEIYNLNYTILRYGSLYGPRSDMSNGIYRFINQALTDKKMIFKGKADSKREFIHVEDAAESSVKILEPKYANQHIILTGNQLFSIRELLKMIKEILNDNKIQIEFTPDENDTHYEMTPYTFNPKFGKKMNPELQRDFGQGILQVIEDIYGYLHPEVKENNDKVI</sequence>
<reference evidence="2" key="1">
    <citation type="submission" date="2018-05" db="EMBL/GenBank/DDBJ databases">
        <authorList>
            <person name="Lanie J.A."/>
            <person name="Ng W.-L."/>
            <person name="Kazmierczak K.M."/>
            <person name="Andrzejewski T.M."/>
            <person name="Davidsen T.M."/>
            <person name="Wayne K.J."/>
            <person name="Tettelin H."/>
            <person name="Glass J.I."/>
            <person name="Rusch D."/>
            <person name="Podicherti R."/>
            <person name="Tsui H.-C.T."/>
            <person name="Winkler M.E."/>
        </authorList>
    </citation>
    <scope>NUCLEOTIDE SEQUENCE</scope>
</reference>
<dbReference type="InterPro" id="IPR050177">
    <property type="entry name" value="Lipid_A_modif_metabolic_enz"/>
</dbReference>
<organism evidence="2">
    <name type="scientific">marine metagenome</name>
    <dbReference type="NCBI Taxonomy" id="408172"/>
    <lineage>
        <taxon>unclassified sequences</taxon>
        <taxon>metagenomes</taxon>
        <taxon>ecological metagenomes</taxon>
    </lineage>
</organism>
<name>A0A382D309_9ZZZZ</name>
<dbReference type="SUPFAM" id="SSF51735">
    <property type="entry name" value="NAD(P)-binding Rossmann-fold domains"/>
    <property type="match status" value="1"/>
</dbReference>
<dbReference type="CDD" id="cd08946">
    <property type="entry name" value="SDR_e"/>
    <property type="match status" value="1"/>
</dbReference>
<proteinExistence type="predicted"/>
<evidence type="ECO:0000259" key="1">
    <source>
        <dbReference type="Pfam" id="PF01370"/>
    </source>
</evidence>
<dbReference type="PANTHER" id="PTHR43245:SF13">
    <property type="entry name" value="UDP-D-APIOSE_UDP-D-XYLOSE SYNTHASE 2"/>
    <property type="match status" value="1"/>
</dbReference>
<evidence type="ECO:0000313" key="2">
    <source>
        <dbReference type="EMBL" id="SVB32695.1"/>
    </source>
</evidence>
<dbReference type="Gene3D" id="3.40.50.720">
    <property type="entry name" value="NAD(P)-binding Rossmann-like Domain"/>
    <property type="match status" value="1"/>
</dbReference>
<protein>
    <recommendedName>
        <fullName evidence="1">NAD-dependent epimerase/dehydratase domain-containing protein</fullName>
    </recommendedName>
</protein>